<comment type="subcellular location">
    <subcellularLocation>
        <location evidence="1">Cell membrane</location>
        <topology evidence="1">Multi-pass membrane protein</topology>
    </subcellularLocation>
</comment>
<accession>A0A378ASP5</accession>
<dbReference type="InterPro" id="IPR003501">
    <property type="entry name" value="PTS_EIIB_2/3"/>
</dbReference>
<dbReference type="Pfam" id="PF02378">
    <property type="entry name" value="PTS_EIIC"/>
    <property type="match status" value="1"/>
</dbReference>
<dbReference type="GO" id="GO:0009401">
    <property type="term" value="P:phosphoenolpyruvate-dependent sugar phosphotransferase system"/>
    <property type="evidence" value="ECO:0007669"/>
    <property type="project" value="UniProtKB-KW"/>
</dbReference>
<feature type="transmembrane region" description="Helical" evidence="17">
    <location>
        <begin position="454"/>
        <end position="476"/>
    </location>
</feature>
<feature type="transmembrane region" description="Helical" evidence="17">
    <location>
        <begin position="251"/>
        <end position="270"/>
    </location>
</feature>
<gene>
    <name evidence="20" type="primary">gmuC_4</name>
    <name evidence="20" type="ORF">NCTC5050_03104</name>
</gene>
<keyword evidence="7" id="KW-0762">Sugar transport</keyword>
<dbReference type="PANTHER" id="PTHR33989:SF4">
    <property type="entry name" value="PTS SYSTEM N,N'-DIACETYLCHITOBIOSE-SPECIFIC EIIC COMPONENT"/>
    <property type="match status" value="1"/>
</dbReference>
<dbReference type="NCBIfam" id="TIGR00410">
    <property type="entry name" value="lacE"/>
    <property type="match status" value="1"/>
</dbReference>
<keyword evidence="5" id="KW-1003">Cell membrane</keyword>
<feature type="transmembrane region" description="Helical" evidence="17">
    <location>
        <begin position="144"/>
        <end position="163"/>
    </location>
</feature>
<reference evidence="20 21" key="1">
    <citation type="submission" date="2018-06" db="EMBL/GenBank/DDBJ databases">
        <authorList>
            <consortium name="Pathogen Informatics"/>
            <person name="Doyle S."/>
        </authorList>
    </citation>
    <scope>NUCLEOTIDE SEQUENCE [LARGE SCALE GENOMIC DNA]</scope>
    <source>
        <strain evidence="20 21">NCTC5050</strain>
    </source>
</reference>
<evidence type="ECO:0000256" key="13">
    <source>
        <dbReference type="ARBA" id="ARBA00023136"/>
    </source>
</evidence>
<evidence type="ECO:0000256" key="7">
    <source>
        <dbReference type="ARBA" id="ARBA00022597"/>
    </source>
</evidence>
<evidence type="ECO:0000256" key="16">
    <source>
        <dbReference type="PROSITE-ProRule" id="PRU00423"/>
    </source>
</evidence>
<evidence type="ECO:0000256" key="3">
    <source>
        <dbReference type="ARBA" id="ARBA00020834"/>
    </source>
</evidence>
<dbReference type="EMBL" id="UGLZ01000005">
    <property type="protein sequence ID" value="STV20226.1"/>
    <property type="molecule type" value="Genomic_DNA"/>
</dbReference>
<dbReference type="CDD" id="cd05564">
    <property type="entry name" value="PTS_IIB_chitobiose_lichenan"/>
    <property type="match status" value="1"/>
</dbReference>
<evidence type="ECO:0000256" key="12">
    <source>
        <dbReference type="ARBA" id="ARBA00022989"/>
    </source>
</evidence>
<dbReference type="PANTHER" id="PTHR33989">
    <property type="match status" value="1"/>
</dbReference>
<dbReference type="SUPFAM" id="SSF52794">
    <property type="entry name" value="PTS system IIB component-like"/>
    <property type="match status" value="1"/>
</dbReference>
<feature type="domain" description="PTS EIIB type-3" evidence="18">
    <location>
        <begin position="1"/>
        <end position="102"/>
    </location>
</feature>
<dbReference type="EC" id="2.7.1.207" evidence="2"/>
<evidence type="ECO:0000256" key="2">
    <source>
        <dbReference type="ARBA" id="ARBA00012802"/>
    </source>
</evidence>
<dbReference type="GO" id="GO:0005886">
    <property type="term" value="C:plasma membrane"/>
    <property type="evidence" value="ECO:0007669"/>
    <property type="project" value="UniProtKB-SubCell"/>
</dbReference>
<feature type="transmembrane region" description="Helical" evidence="17">
    <location>
        <begin position="189"/>
        <end position="209"/>
    </location>
</feature>
<dbReference type="InterPro" id="IPR004501">
    <property type="entry name" value="PTS_EIIC_3"/>
</dbReference>
<comment type="catalytic activity">
    <reaction evidence="15">
        <text>lactose(out) + N(pros)-phospho-L-histidyl-[protein] = lactose 6-phosphate(in) + L-histidyl-[protein]</text>
        <dbReference type="Rhea" id="RHEA:42400"/>
        <dbReference type="Rhea" id="RHEA-COMP:9745"/>
        <dbReference type="Rhea" id="RHEA-COMP:9746"/>
        <dbReference type="ChEBI" id="CHEBI:17716"/>
        <dbReference type="ChEBI" id="CHEBI:29979"/>
        <dbReference type="ChEBI" id="CHEBI:64837"/>
        <dbReference type="ChEBI" id="CHEBI:79080"/>
        <dbReference type="EC" id="2.7.1.207"/>
    </reaction>
</comment>
<evidence type="ECO:0000259" key="18">
    <source>
        <dbReference type="PROSITE" id="PS51100"/>
    </source>
</evidence>
<evidence type="ECO:0000313" key="21">
    <source>
        <dbReference type="Proteomes" id="UP000255382"/>
    </source>
</evidence>
<proteinExistence type="predicted"/>
<keyword evidence="4" id="KW-0813">Transport</keyword>
<dbReference type="PROSITE" id="PS51100">
    <property type="entry name" value="PTS_EIIB_TYPE_3"/>
    <property type="match status" value="1"/>
</dbReference>
<feature type="transmembrane region" description="Helical" evidence="17">
    <location>
        <begin position="221"/>
        <end position="239"/>
    </location>
</feature>
<dbReference type="Gene3D" id="3.40.50.2300">
    <property type="match status" value="1"/>
</dbReference>
<dbReference type="InterPro" id="IPR003352">
    <property type="entry name" value="PTS_EIIC"/>
</dbReference>
<keyword evidence="21" id="KW-1185">Reference proteome</keyword>
<evidence type="ECO:0000256" key="4">
    <source>
        <dbReference type="ARBA" id="ARBA00022448"/>
    </source>
</evidence>
<evidence type="ECO:0000256" key="5">
    <source>
        <dbReference type="ARBA" id="ARBA00022475"/>
    </source>
</evidence>
<evidence type="ECO:0000256" key="1">
    <source>
        <dbReference type="ARBA" id="ARBA00004651"/>
    </source>
</evidence>
<organism evidence="20 21">
    <name type="scientific">Klebsiella pneumoniae subsp. ozaenae</name>
    <dbReference type="NCBI Taxonomy" id="574"/>
    <lineage>
        <taxon>Bacteria</taxon>
        <taxon>Pseudomonadati</taxon>
        <taxon>Pseudomonadota</taxon>
        <taxon>Gammaproteobacteria</taxon>
        <taxon>Enterobacterales</taxon>
        <taxon>Enterobacteriaceae</taxon>
        <taxon>Klebsiella/Raoultella group</taxon>
        <taxon>Klebsiella</taxon>
        <taxon>Klebsiella pneumoniae complex</taxon>
    </lineage>
</organism>
<feature type="transmembrane region" description="Helical" evidence="17">
    <location>
        <begin position="496"/>
        <end position="522"/>
    </location>
</feature>
<evidence type="ECO:0000256" key="9">
    <source>
        <dbReference type="ARBA" id="ARBA00022683"/>
    </source>
</evidence>
<evidence type="ECO:0000256" key="10">
    <source>
        <dbReference type="ARBA" id="ARBA00022692"/>
    </source>
</evidence>
<feature type="transmembrane region" description="Helical" evidence="17">
    <location>
        <begin position="339"/>
        <end position="361"/>
    </location>
</feature>
<evidence type="ECO:0000256" key="8">
    <source>
        <dbReference type="ARBA" id="ARBA00022679"/>
    </source>
</evidence>
<keyword evidence="10 17" id="KW-0812">Transmembrane</keyword>
<evidence type="ECO:0000256" key="17">
    <source>
        <dbReference type="SAM" id="Phobius"/>
    </source>
</evidence>
<dbReference type="PROSITE" id="PS51105">
    <property type="entry name" value="PTS_EIIC_TYPE_3"/>
    <property type="match status" value="1"/>
</dbReference>
<feature type="domain" description="PTS EIIC type-3" evidence="19">
    <location>
        <begin position="121"/>
        <end position="522"/>
    </location>
</feature>
<dbReference type="InterPro" id="IPR036095">
    <property type="entry name" value="PTS_EIIB-like_sf"/>
</dbReference>
<keyword evidence="9" id="KW-0598">Phosphotransferase system</keyword>
<evidence type="ECO:0000256" key="11">
    <source>
        <dbReference type="ARBA" id="ARBA00022777"/>
    </source>
</evidence>
<protein>
    <recommendedName>
        <fullName evidence="3">PTS system lactose-specific EIICB component</fullName>
        <ecNumber evidence="2">2.7.1.207</ecNumber>
    </recommendedName>
    <alternativeName>
        <fullName evidence="14">EIICB-Lac</fullName>
    </alternativeName>
</protein>
<feature type="modified residue" description="Phosphocysteine; by EIIA" evidence="16">
    <location>
        <position position="8"/>
    </location>
</feature>
<feature type="transmembrane region" description="Helical" evidence="17">
    <location>
        <begin position="397"/>
        <end position="415"/>
    </location>
</feature>
<dbReference type="InterPro" id="IPR051088">
    <property type="entry name" value="PTS_Sugar-EIIC/EIIB"/>
</dbReference>
<keyword evidence="11" id="KW-0418">Kinase</keyword>
<dbReference type="GO" id="GO:0008982">
    <property type="term" value="F:protein-N(PI)-phosphohistidine-sugar phosphotransferase activity"/>
    <property type="evidence" value="ECO:0007669"/>
    <property type="project" value="InterPro"/>
</dbReference>
<keyword evidence="13 17" id="KW-0472">Membrane</keyword>
<keyword evidence="12 17" id="KW-1133">Transmembrane helix</keyword>
<dbReference type="AlphaFoldDB" id="A0A378ASP5"/>
<evidence type="ECO:0000259" key="19">
    <source>
        <dbReference type="PROSITE" id="PS51105"/>
    </source>
</evidence>
<evidence type="ECO:0000256" key="14">
    <source>
        <dbReference type="ARBA" id="ARBA00029639"/>
    </source>
</evidence>
<dbReference type="Pfam" id="PF02302">
    <property type="entry name" value="PTS_IIB"/>
    <property type="match status" value="1"/>
</dbReference>
<dbReference type="GO" id="GO:0016301">
    <property type="term" value="F:kinase activity"/>
    <property type="evidence" value="ECO:0007669"/>
    <property type="project" value="UniProtKB-KW"/>
</dbReference>
<evidence type="ECO:0000313" key="20">
    <source>
        <dbReference type="EMBL" id="STV20226.1"/>
    </source>
</evidence>
<keyword evidence="6" id="KW-0597">Phosphoprotein</keyword>
<dbReference type="Proteomes" id="UP000255382">
    <property type="component" value="Unassembled WGS sequence"/>
</dbReference>
<evidence type="ECO:0000256" key="15">
    <source>
        <dbReference type="ARBA" id="ARBA00048444"/>
    </source>
</evidence>
<dbReference type="InterPro" id="IPR013012">
    <property type="entry name" value="PTS_EIIB_3"/>
</dbReference>
<sequence length="549" mass="60273">MYKIMLCCSAGMSTSLLVRKMVEAANERDLSVQIDAYGVSEFDMQFPQYQVVLLGPQVKYMLKTLSDKAASLNIPVQPIDTMDYGMQRGRQRPELCSVADPSGALRGVEMSSLYQSMIAVIEQSITPLAGRLGQQKYVIAIRDGFTAALPFMIIGSFMLVFIFPPFSPDTTNGFARGWLDFSQHYREQLMLPFNLSMGVMTFFISVGIGASLGRQFQLDPVMSGLLAFMAFLLVAAPYADGKISTQYLSGQGIFTALITAIYSTRVYAWLKQNNITIRLPKEVPTGVARSFEILIPVLVVIATLHPLNLFIEAQTGMILPQAIMHLLEPLVSASDSLPAILLSVLMCQIFWFAGIHGSLIVTGIMNPFWMANLSANQAALAAGTVLPHVYLQGFWDHYLLIGGVGSTLPLAFLLLRSRATHLRTIGKMGIVPSFFNINEPILFGAPIIMNPMMFIPFVCVPMVNAVLAYGATRLGWLSQVVSLTPWTTPAPIGASWAANWTLSPVVMCLICMVMSAVIYLPFLRAYERSLMKTEVEKAKNSVPVAETVS</sequence>
<evidence type="ECO:0000256" key="6">
    <source>
        <dbReference type="ARBA" id="ARBA00022553"/>
    </source>
</evidence>
<name>A0A378ASP5_KLEPO</name>
<keyword evidence="8" id="KW-0808">Transferase</keyword>